<evidence type="ECO:0000256" key="1">
    <source>
        <dbReference type="ARBA" id="ARBA00007274"/>
    </source>
</evidence>
<feature type="domain" description="Maltose/galactoside acetyltransferase" evidence="6">
    <location>
        <begin position="4"/>
        <end position="58"/>
    </location>
</feature>
<organism evidence="7 8">
    <name type="scientific">Gracilimonas mengyeensis</name>
    <dbReference type="NCBI Taxonomy" id="1302730"/>
    <lineage>
        <taxon>Bacteria</taxon>
        <taxon>Pseudomonadati</taxon>
        <taxon>Balneolota</taxon>
        <taxon>Balneolia</taxon>
        <taxon>Balneolales</taxon>
        <taxon>Balneolaceae</taxon>
        <taxon>Gracilimonas</taxon>
    </lineage>
</organism>
<dbReference type="EC" id="2.3.1.-" evidence="5"/>
<dbReference type="PANTHER" id="PTHR43017">
    <property type="entry name" value="GALACTOSIDE O-ACETYLTRANSFERASE"/>
    <property type="match status" value="1"/>
</dbReference>
<evidence type="ECO:0000313" key="7">
    <source>
        <dbReference type="EMBL" id="SMO58007.1"/>
    </source>
</evidence>
<keyword evidence="3" id="KW-0677">Repeat</keyword>
<dbReference type="AlphaFoldDB" id="A0A521CEZ4"/>
<dbReference type="Pfam" id="PF12464">
    <property type="entry name" value="Mac"/>
    <property type="match status" value="1"/>
</dbReference>
<evidence type="ECO:0000313" key="8">
    <source>
        <dbReference type="Proteomes" id="UP000317557"/>
    </source>
</evidence>
<dbReference type="Proteomes" id="UP000317557">
    <property type="component" value="Unassembled WGS sequence"/>
</dbReference>
<dbReference type="GO" id="GO:0008870">
    <property type="term" value="F:galactoside O-acetyltransferase activity"/>
    <property type="evidence" value="ECO:0007669"/>
    <property type="project" value="TreeGrafter"/>
</dbReference>
<dbReference type="InterPro" id="IPR024688">
    <property type="entry name" value="Mac_dom"/>
</dbReference>
<keyword evidence="4 5" id="KW-0012">Acyltransferase</keyword>
<evidence type="ECO:0000256" key="4">
    <source>
        <dbReference type="ARBA" id="ARBA00023315"/>
    </source>
</evidence>
<evidence type="ECO:0000259" key="6">
    <source>
        <dbReference type="SMART" id="SM01266"/>
    </source>
</evidence>
<sequence>MTEKEKMLVGRLYDPSDSQLVRMRLHARRMTSQFNQVPANDKSMRGQILKSLFKVTGEKIYIESNFRCDYGVHITVGENFYANFDCVILDAAEVTIGNNCLIGPQVGIYTSTHPLNPKERSSGLELARPVTIGNNCWIGGHAILNPGVTLGHNVVVASGAVVTKNFGDNVVIAGNPARVIKEIAPNADY</sequence>
<name>A0A521CEZ4_9BACT</name>
<dbReference type="Gene3D" id="2.160.10.10">
    <property type="entry name" value="Hexapeptide repeat proteins"/>
    <property type="match status" value="1"/>
</dbReference>
<dbReference type="PANTHER" id="PTHR43017:SF1">
    <property type="entry name" value="ACETYLTRANSFERASE YJL218W-RELATED"/>
    <property type="match status" value="1"/>
</dbReference>
<dbReference type="SUPFAM" id="SSF51161">
    <property type="entry name" value="Trimeric LpxA-like enzymes"/>
    <property type="match status" value="1"/>
</dbReference>
<dbReference type="OrthoDB" id="9812571at2"/>
<dbReference type="FunFam" id="2.160.10.10:FF:000008">
    <property type="entry name" value="Maltose O-acetyltransferase"/>
    <property type="match status" value="1"/>
</dbReference>
<dbReference type="RefSeq" id="WP_142453921.1">
    <property type="nucleotide sequence ID" value="NZ_FXTP01000005.1"/>
</dbReference>
<evidence type="ECO:0000256" key="2">
    <source>
        <dbReference type="ARBA" id="ARBA00022679"/>
    </source>
</evidence>
<reference evidence="7 8" key="1">
    <citation type="submission" date="2017-05" db="EMBL/GenBank/DDBJ databases">
        <authorList>
            <person name="Varghese N."/>
            <person name="Submissions S."/>
        </authorList>
    </citation>
    <scope>NUCLEOTIDE SEQUENCE [LARGE SCALE GENOMIC DNA]</scope>
    <source>
        <strain evidence="7 8">DSM 21985</strain>
    </source>
</reference>
<keyword evidence="2 5" id="KW-0808">Transferase</keyword>
<dbReference type="EMBL" id="FXTP01000005">
    <property type="protein sequence ID" value="SMO58007.1"/>
    <property type="molecule type" value="Genomic_DNA"/>
</dbReference>
<dbReference type="InterPro" id="IPR039369">
    <property type="entry name" value="LacA-like"/>
</dbReference>
<dbReference type="InterPro" id="IPR011004">
    <property type="entry name" value="Trimer_LpxA-like_sf"/>
</dbReference>
<evidence type="ECO:0000256" key="5">
    <source>
        <dbReference type="RuleBase" id="RU367021"/>
    </source>
</evidence>
<evidence type="ECO:0000256" key="3">
    <source>
        <dbReference type="ARBA" id="ARBA00022737"/>
    </source>
</evidence>
<dbReference type="CDD" id="cd03357">
    <property type="entry name" value="LbH_MAT_GAT"/>
    <property type="match status" value="1"/>
</dbReference>
<accession>A0A521CEZ4</accession>
<proteinExistence type="inferred from homology"/>
<gene>
    <name evidence="7" type="ORF">SAMN06265219_10594</name>
</gene>
<comment type="similarity">
    <text evidence="1 5">Belongs to the transferase hexapeptide repeat family.</text>
</comment>
<protein>
    <recommendedName>
        <fullName evidence="5">Acetyltransferase</fullName>
        <ecNumber evidence="5">2.3.1.-</ecNumber>
    </recommendedName>
</protein>
<dbReference type="Pfam" id="PF14602">
    <property type="entry name" value="Hexapep_2"/>
    <property type="match status" value="2"/>
</dbReference>
<keyword evidence="8" id="KW-1185">Reference proteome</keyword>
<dbReference type="SMART" id="SM01266">
    <property type="entry name" value="Mac"/>
    <property type="match status" value="1"/>
</dbReference>
<dbReference type="InterPro" id="IPR001451">
    <property type="entry name" value="Hexapep"/>
</dbReference>